<dbReference type="FunFam" id="3.10.450.50:FF:000004">
    <property type="entry name" value="Nuclear RNA export factor 1"/>
    <property type="match status" value="1"/>
</dbReference>
<evidence type="ECO:0000256" key="3">
    <source>
        <dbReference type="ARBA" id="ARBA00022448"/>
    </source>
</evidence>
<dbReference type="Gene3D" id="3.80.10.10">
    <property type="entry name" value="Ribonuclease Inhibitor"/>
    <property type="match status" value="1"/>
</dbReference>
<dbReference type="InterPro" id="IPR005637">
    <property type="entry name" value="TAP_C_dom"/>
</dbReference>
<dbReference type="PROSITE" id="PS51281">
    <property type="entry name" value="TAP_C"/>
    <property type="match status" value="1"/>
</dbReference>
<dbReference type="FunFam" id="3.80.10.10:FF:000384">
    <property type="entry name" value="Nuclear RNA export factor 1"/>
    <property type="match status" value="1"/>
</dbReference>
<feature type="domain" description="NTF2" evidence="11">
    <location>
        <begin position="285"/>
        <end position="430"/>
    </location>
</feature>
<dbReference type="InterPro" id="IPR030217">
    <property type="entry name" value="NXF_fam"/>
</dbReference>
<dbReference type="InterPro" id="IPR018222">
    <property type="entry name" value="Nuclear_transport_factor_2_euk"/>
</dbReference>
<protein>
    <submittedName>
        <fullName evidence="13">Zgc:153681</fullName>
    </submittedName>
</protein>
<dbReference type="InterPro" id="IPR015245">
    <property type="entry name" value="Tap_RNA-bd"/>
</dbReference>
<keyword evidence="7" id="KW-0694">RNA-binding</keyword>
<comment type="similarity">
    <text evidence="2">Belongs to the NXF family.</text>
</comment>
<evidence type="ECO:0000256" key="4">
    <source>
        <dbReference type="ARBA" id="ARBA00022614"/>
    </source>
</evidence>
<organism evidence="13 14">
    <name type="scientific">Astyanax mexicanus</name>
    <name type="common">Blind cave fish</name>
    <name type="synonym">Astyanax fasciatus mexicanus</name>
    <dbReference type="NCBI Taxonomy" id="7994"/>
    <lineage>
        <taxon>Eukaryota</taxon>
        <taxon>Metazoa</taxon>
        <taxon>Chordata</taxon>
        <taxon>Craniata</taxon>
        <taxon>Vertebrata</taxon>
        <taxon>Euteleostomi</taxon>
        <taxon>Actinopterygii</taxon>
        <taxon>Neopterygii</taxon>
        <taxon>Teleostei</taxon>
        <taxon>Ostariophysi</taxon>
        <taxon>Characiformes</taxon>
        <taxon>Characoidei</taxon>
        <taxon>Acestrorhamphidae</taxon>
        <taxon>Acestrorhamphinae</taxon>
        <taxon>Astyanax</taxon>
    </lineage>
</organism>
<evidence type="ECO:0000256" key="2">
    <source>
        <dbReference type="ARBA" id="ARBA00009285"/>
    </source>
</evidence>
<dbReference type="SUPFAM" id="SSF46934">
    <property type="entry name" value="UBA-like"/>
    <property type="match status" value="1"/>
</dbReference>
<dbReference type="InterPro" id="IPR032710">
    <property type="entry name" value="NTF2-like_dom_sf"/>
</dbReference>
<name>A0A8B9KSS4_ASTMX</name>
<evidence type="ECO:0000259" key="11">
    <source>
        <dbReference type="PROSITE" id="PS50177"/>
    </source>
</evidence>
<dbReference type="GO" id="GO:0005737">
    <property type="term" value="C:cytoplasm"/>
    <property type="evidence" value="ECO:0007669"/>
    <property type="project" value="InterPro"/>
</dbReference>
<feature type="transmembrane region" description="Helical" evidence="10">
    <location>
        <begin position="324"/>
        <end position="344"/>
    </location>
</feature>
<evidence type="ECO:0000256" key="7">
    <source>
        <dbReference type="ARBA" id="ARBA00022884"/>
    </source>
</evidence>
<keyword evidence="4" id="KW-0433">Leucine-rich repeat</keyword>
<sequence>KGRGSFRGRPHNEQIRQRHRGGQTGGFGPGPRSRLEDGDGDVSMSDGQDGAFQQRLYVIPYGKKYDKKWLLTALQNLCHVPFIPIHYSTEGNKVQFFLEDAISANALSKITRRITDTEGYKVVVLINPCPPPAFLQSDLTEQDLEHLKQCMSKRFDASEQHLDLNSIRTDPDLVSQKIKVILNHKNCMQAVVKIIEENIPELVCLNLSNNRLYKLDDFAELVNKVPNLKTLNLSHNELKSERELDKVRGFKLTELWLDRNPLCDHFKDQSSYIRNSLSCFCFVRYYSVYDSGDRQSLLDAYHEGASFSLSIPLSMHNPFRYMSFSRFLVAAFLYFSLCTFLTVARFRLLKHNRLNVVAFLNELPRTQHDTASFSVDVNTYSQTLLAFTVSGVFKEVDGKSRDSVRAFSRVFIAVPAVNSGLCLVNDELFVRFANTEEIRRAFVAPAPTPSSSPVPTLSAPQQEMLSAFSQKSEMNLEWSQK</sequence>
<dbReference type="InterPro" id="IPR035979">
    <property type="entry name" value="RBD_domain_sf"/>
</dbReference>
<feature type="region of interest" description="Disordered" evidence="9">
    <location>
        <begin position="1"/>
        <end position="48"/>
    </location>
</feature>
<dbReference type="AlphaFoldDB" id="A0A8B9KSS4"/>
<evidence type="ECO:0000313" key="13">
    <source>
        <dbReference type="Ensembl" id="ENSAMXP00005040223.1"/>
    </source>
</evidence>
<dbReference type="Proteomes" id="UP000694621">
    <property type="component" value="Unplaced"/>
</dbReference>
<dbReference type="SUPFAM" id="SSF54427">
    <property type="entry name" value="NTF2-like"/>
    <property type="match status" value="1"/>
</dbReference>
<dbReference type="GO" id="GO:0003723">
    <property type="term" value="F:RNA binding"/>
    <property type="evidence" value="ECO:0007669"/>
    <property type="project" value="UniProtKB-KW"/>
</dbReference>
<keyword evidence="8" id="KW-0539">Nucleus</keyword>
<dbReference type="Gene3D" id="1.10.8.10">
    <property type="entry name" value="DNA helicase RuvA subunit, C-terminal domain"/>
    <property type="match status" value="1"/>
</dbReference>
<dbReference type="PANTHER" id="PTHR10662:SF22">
    <property type="entry name" value="NUCLEAR RNA EXPORT FACTOR 1"/>
    <property type="match status" value="1"/>
</dbReference>
<dbReference type="InterPro" id="IPR001611">
    <property type="entry name" value="Leu-rich_rpt"/>
</dbReference>
<evidence type="ECO:0000256" key="9">
    <source>
        <dbReference type="SAM" id="MobiDB-lite"/>
    </source>
</evidence>
<evidence type="ECO:0000259" key="12">
    <source>
        <dbReference type="PROSITE" id="PS51281"/>
    </source>
</evidence>
<keyword evidence="10" id="KW-1133">Transmembrane helix</keyword>
<dbReference type="Gene3D" id="3.30.70.330">
    <property type="match status" value="1"/>
</dbReference>
<dbReference type="SUPFAM" id="SSF52058">
    <property type="entry name" value="L domain-like"/>
    <property type="match status" value="1"/>
</dbReference>
<feature type="domain" description="TAP-C" evidence="12">
    <location>
        <begin position="459"/>
        <end position="481"/>
    </location>
</feature>
<keyword evidence="5" id="KW-0677">Repeat</keyword>
<dbReference type="PANTHER" id="PTHR10662">
    <property type="entry name" value="NUCLEAR RNA EXPORT FACTOR"/>
    <property type="match status" value="1"/>
</dbReference>
<keyword evidence="3" id="KW-0813">Transport</keyword>
<dbReference type="InterPro" id="IPR057125">
    <property type="entry name" value="NXF1/2/3/5-like_LRR"/>
</dbReference>
<proteinExistence type="inferred from homology"/>
<evidence type="ECO:0000256" key="6">
    <source>
        <dbReference type="ARBA" id="ARBA00022816"/>
    </source>
</evidence>
<evidence type="ECO:0000256" key="1">
    <source>
        <dbReference type="ARBA" id="ARBA00004642"/>
    </source>
</evidence>
<dbReference type="Pfam" id="PF09162">
    <property type="entry name" value="Tap-RNA_bind"/>
    <property type="match status" value="1"/>
</dbReference>
<keyword evidence="10" id="KW-0472">Membrane</keyword>
<comment type="subcellular location">
    <subcellularLocation>
        <location evidence="1">Nucleus</location>
        <location evidence="1">Nucleoplasm</location>
    </subcellularLocation>
</comment>
<dbReference type="PROSITE" id="PS51450">
    <property type="entry name" value="LRR"/>
    <property type="match status" value="2"/>
</dbReference>
<dbReference type="Gene3D" id="3.10.450.50">
    <property type="match status" value="1"/>
</dbReference>
<evidence type="ECO:0000256" key="5">
    <source>
        <dbReference type="ARBA" id="ARBA00022737"/>
    </source>
</evidence>
<dbReference type="InterPro" id="IPR002075">
    <property type="entry name" value="NTF2_dom"/>
</dbReference>
<evidence type="ECO:0000256" key="8">
    <source>
        <dbReference type="ARBA" id="ARBA00023242"/>
    </source>
</evidence>
<dbReference type="SUPFAM" id="SSF54928">
    <property type="entry name" value="RNA-binding domain, RBD"/>
    <property type="match status" value="1"/>
</dbReference>
<dbReference type="GO" id="GO:0005654">
    <property type="term" value="C:nucleoplasm"/>
    <property type="evidence" value="ECO:0007669"/>
    <property type="project" value="UniProtKB-SubCell"/>
</dbReference>
<evidence type="ECO:0000313" key="14">
    <source>
        <dbReference type="Proteomes" id="UP000694621"/>
    </source>
</evidence>
<dbReference type="Pfam" id="PF24048">
    <property type="entry name" value="LRR_NXF1-5"/>
    <property type="match status" value="1"/>
</dbReference>
<dbReference type="Pfam" id="PF22602">
    <property type="entry name" value="NXF_NTF2"/>
    <property type="match status" value="1"/>
</dbReference>
<keyword evidence="10" id="KW-0812">Transmembrane</keyword>
<dbReference type="PROSITE" id="PS50177">
    <property type="entry name" value="NTF2_DOMAIN"/>
    <property type="match status" value="1"/>
</dbReference>
<accession>A0A8B9KSS4</accession>
<dbReference type="Ensembl" id="ENSAMXT00005043801.1">
    <property type="protein sequence ID" value="ENSAMXP00005040223.1"/>
    <property type="gene ID" value="ENSAMXG00005018832.1"/>
</dbReference>
<keyword evidence="6" id="KW-0509">mRNA transport</keyword>
<dbReference type="GO" id="GO:0016973">
    <property type="term" value="P:poly(A)+ mRNA export from nucleus"/>
    <property type="evidence" value="ECO:0007669"/>
    <property type="project" value="TreeGrafter"/>
</dbReference>
<dbReference type="InterPro" id="IPR009060">
    <property type="entry name" value="UBA-like_sf"/>
</dbReference>
<reference evidence="13" key="1">
    <citation type="submission" date="2025-08" db="UniProtKB">
        <authorList>
            <consortium name="Ensembl"/>
        </authorList>
    </citation>
    <scope>IDENTIFICATION</scope>
</reference>
<dbReference type="InterPro" id="IPR032675">
    <property type="entry name" value="LRR_dom_sf"/>
</dbReference>
<evidence type="ECO:0000256" key="10">
    <source>
        <dbReference type="SAM" id="Phobius"/>
    </source>
</evidence>
<dbReference type="InterPro" id="IPR012677">
    <property type="entry name" value="Nucleotide-bd_a/b_plait_sf"/>
</dbReference>